<dbReference type="EMBL" id="JAMZMK010000421">
    <property type="protein sequence ID" value="KAI7756373.1"/>
    <property type="molecule type" value="Genomic_DNA"/>
</dbReference>
<reference evidence="1" key="1">
    <citation type="submission" date="2022-06" db="EMBL/GenBank/DDBJ databases">
        <title>Uncovering the hologenomic basis of an extraordinary plant invasion.</title>
        <authorList>
            <person name="Bieker V.C."/>
            <person name="Martin M.D."/>
            <person name="Gilbert T."/>
            <person name="Hodgins K."/>
            <person name="Battlay P."/>
            <person name="Petersen B."/>
            <person name="Wilson J."/>
        </authorList>
    </citation>
    <scope>NUCLEOTIDE SEQUENCE</scope>
    <source>
        <strain evidence="1">AA19_3_7</strain>
        <tissue evidence="1">Leaf</tissue>
    </source>
</reference>
<keyword evidence="2" id="KW-1185">Reference proteome</keyword>
<accession>A0AAD5GYM2</accession>
<sequence>MTNLTVSPSVLGGYGVDGGGIQERERELQIERRWHNSRQAPRRGLPYIAMWTL</sequence>
<name>A0AAD5GYM2_AMBAR</name>
<dbReference type="Proteomes" id="UP001206925">
    <property type="component" value="Unassembled WGS sequence"/>
</dbReference>
<dbReference type="AlphaFoldDB" id="A0AAD5GYM2"/>
<organism evidence="1 2">
    <name type="scientific">Ambrosia artemisiifolia</name>
    <name type="common">Common ragweed</name>
    <dbReference type="NCBI Taxonomy" id="4212"/>
    <lineage>
        <taxon>Eukaryota</taxon>
        <taxon>Viridiplantae</taxon>
        <taxon>Streptophyta</taxon>
        <taxon>Embryophyta</taxon>
        <taxon>Tracheophyta</taxon>
        <taxon>Spermatophyta</taxon>
        <taxon>Magnoliopsida</taxon>
        <taxon>eudicotyledons</taxon>
        <taxon>Gunneridae</taxon>
        <taxon>Pentapetalae</taxon>
        <taxon>asterids</taxon>
        <taxon>campanulids</taxon>
        <taxon>Asterales</taxon>
        <taxon>Asteraceae</taxon>
        <taxon>Asteroideae</taxon>
        <taxon>Heliantheae alliance</taxon>
        <taxon>Heliantheae</taxon>
        <taxon>Ambrosia</taxon>
    </lineage>
</organism>
<gene>
    <name evidence="1" type="ORF">M8C21_026139</name>
</gene>
<evidence type="ECO:0000313" key="1">
    <source>
        <dbReference type="EMBL" id="KAI7756373.1"/>
    </source>
</evidence>
<comment type="caution">
    <text evidence="1">The sequence shown here is derived from an EMBL/GenBank/DDBJ whole genome shotgun (WGS) entry which is preliminary data.</text>
</comment>
<evidence type="ECO:0000313" key="2">
    <source>
        <dbReference type="Proteomes" id="UP001206925"/>
    </source>
</evidence>
<protein>
    <submittedName>
        <fullName evidence="1">Uncharacterized protein</fullName>
    </submittedName>
</protein>
<proteinExistence type="predicted"/>